<dbReference type="HOGENOM" id="CLU_2206019_0_0_6"/>
<evidence type="ECO:0000313" key="2">
    <source>
        <dbReference type="EMBL" id="CAO94847.1"/>
    </source>
</evidence>
<dbReference type="RefSeq" id="WP_012443204.1">
    <property type="nucleotide sequence ID" value="NC_010697.1"/>
</dbReference>
<organism evidence="2 3">
    <name type="scientific">Erwinia tasmaniensis (strain DSM 17950 / CFBP 7177 / CIP 109463 / NCPPB 4357 / Et1/99)</name>
    <dbReference type="NCBI Taxonomy" id="465817"/>
    <lineage>
        <taxon>Bacteria</taxon>
        <taxon>Pseudomonadati</taxon>
        <taxon>Pseudomonadota</taxon>
        <taxon>Gammaproteobacteria</taxon>
        <taxon>Enterobacterales</taxon>
        <taxon>Erwiniaceae</taxon>
        <taxon>Erwinia</taxon>
    </lineage>
</organism>
<feature type="chain" id="PRO_5002784064" description="Secreted protein" evidence="1">
    <location>
        <begin position="23"/>
        <end position="107"/>
    </location>
</feature>
<dbReference type="Proteomes" id="UP000001726">
    <property type="component" value="Plasmid pET49"/>
</dbReference>
<feature type="signal peptide" evidence="1">
    <location>
        <begin position="1"/>
        <end position="22"/>
    </location>
</feature>
<dbReference type="AlphaFoldDB" id="B2VAZ9"/>
<evidence type="ECO:0008006" key="4">
    <source>
        <dbReference type="Google" id="ProtNLM"/>
    </source>
</evidence>
<sequence length="107" mass="11939">MKKSALVIAALTLSLFSVSVSAEMTGKFSGVWKEKPTANAKFTISPDGDNYKLVIKDKNTGEHEFEAVEEKGQLFQIVNGSKRPLFTFIDKDTLKWTKLSANLKKQK</sequence>
<keyword evidence="3" id="KW-1185">Reference proteome</keyword>
<reference evidence="2 3" key="1">
    <citation type="journal article" date="2008" name="Environ. Microbiol.">
        <title>The genome of Erwinia tasmaniensis strain Et1/99, a non-pathogenic bacterium in the genus Erwinia.</title>
        <authorList>
            <person name="Kube M."/>
            <person name="Migdoll A.M."/>
            <person name="Mueller I."/>
            <person name="Kuhl H."/>
            <person name="Beck A."/>
            <person name="Reinhardt R."/>
            <person name="Geider K."/>
        </authorList>
    </citation>
    <scope>NUCLEOTIDE SEQUENCE [LARGE SCALE GENOMIC DNA]</scope>
    <source>
        <strain evidence="3">DSM 17950 / CFBP 7177 / CIP 109463 / NCPPB 4357 / Et1/99</strain>
        <plasmid evidence="3">pET49</plasmid>
    </source>
</reference>
<gene>
    <name evidence="2" type="ordered locus">ETA_pET490050</name>
</gene>
<dbReference type="OrthoDB" id="9858696at2"/>
<keyword evidence="1" id="KW-0732">Signal</keyword>
<protein>
    <recommendedName>
        <fullName evidence="4">Secreted protein</fullName>
    </recommendedName>
</protein>
<dbReference type="KEGG" id="eta:ETA_pET490050"/>
<keyword evidence="2" id="KW-0614">Plasmid</keyword>
<geneLocation type="plasmid" evidence="2 3">
    <name>pET49</name>
</geneLocation>
<evidence type="ECO:0000256" key="1">
    <source>
        <dbReference type="SAM" id="SignalP"/>
    </source>
</evidence>
<dbReference type="EMBL" id="CU468131">
    <property type="protein sequence ID" value="CAO94847.1"/>
    <property type="molecule type" value="Genomic_DNA"/>
</dbReference>
<name>B2VAZ9_ERWT9</name>
<accession>B2VAZ9</accession>
<evidence type="ECO:0000313" key="3">
    <source>
        <dbReference type="Proteomes" id="UP000001726"/>
    </source>
</evidence>
<proteinExistence type="predicted"/>